<name>A0A154W004_9PROT</name>
<dbReference type="PANTHER" id="PTHR43166">
    <property type="entry name" value="AMINO ACID IMPORT ATP-BINDING PROTEIN"/>
    <property type="match status" value="1"/>
</dbReference>
<keyword evidence="10" id="KW-1185">Reference proteome</keyword>
<comment type="caution">
    <text evidence="9">The sequence shown here is derived from an EMBL/GenBank/DDBJ whole genome shotgun (WGS) entry which is preliminary data.</text>
</comment>
<evidence type="ECO:0000313" key="9">
    <source>
        <dbReference type="EMBL" id="KZD06783.1"/>
    </source>
</evidence>
<reference evidence="9 10" key="1">
    <citation type="submission" date="2015-12" db="EMBL/GenBank/DDBJ databases">
        <title>Genome sequence of Oceanibaculum pacificum MCCC 1A02656.</title>
        <authorList>
            <person name="Lu L."/>
            <person name="Lai Q."/>
            <person name="Shao Z."/>
            <person name="Qian P."/>
        </authorList>
    </citation>
    <scope>NUCLEOTIDE SEQUENCE [LARGE SCALE GENOMIC DNA]</scope>
    <source>
        <strain evidence="9 10">MCCC 1A02656</strain>
    </source>
</reference>
<sequence length="238" mass="25393">MAVTDETASPAILFEGVSKRFGETVVLQDVSFTVGKGEVVCITGPSGAGKTTLLRLVNALTEPDAGRIQVDRFEVTSPALDKQALRLHVGTVFQRYSLFPHKSALENITMGQRQVLGRGKAEAEEKARALLVKLEVDGLALRYPGELSAGQQQRVALARALAMDPRIVLLDEVTAALDPRMVDSVAALLREMAAGGMSFLASSHDSRFVASVADRVGYLDRGALGALERPMAAETTTS</sequence>
<dbReference type="InterPro" id="IPR027417">
    <property type="entry name" value="P-loop_NTPase"/>
</dbReference>
<comment type="subcellular location">
    <subcellularLocation>
        <location evidence="1">Cell membrane</location>
        <topology evidence="1">Peripheral membrane protein</topology>
    </subcellularLocation>
</comment>
<dbReference type="PROSITE" id="PS50893">
    <property type="entry name" value="ABC_TRANSPORTER_2"/>
    <property type="match status" value="1"/>
</dbReference>
<keyword evidence="6" id="KW-0067">ATP-binding</keyword>
<proteinExistence type="inferred from homology"/>
<dbReference type="GO" id="GO:0005524">
    <property type="term" value="F:ATP binding"/>
    <property type="evidence" value="ECO:0007669"/>
    <property type="project" value="UniProtKB-KW"/>
</dbReference>
<evidence type="ECO:0000256" key="1">
    <source>
        <dbReference type="ARBA" id="ARBA00004202"/>
    </source>
</evidence>
<dbReference type="GO" id="GO:0016887">
    <property type="term" value="F:ATP hydrolysis activity"/>
    <property type="evidence" value="ECO:0007669"/>
    <property type="project" value="InterPro"/>
</dbReference>
<organism evidence="9 10">
    <name type="scientific">Oceanibaculum pacificum</name>
    <dbReference type="NCBI Taxonomy" id="580166"/>
    <lineage>
        <taxon>Bacteria</taxon>
        <taxon>Pseudomonadati</taxon>
        <taxon>Pseudomonadota</taxon>
        <taxon>Alphaproteobacteria</taxon>
        <taxon>Rhodospirillales</taxon>
        <taxon>Oceanibaculaceae</taxon>
        <taxon>Oceanibaculum</taxon>
    </lineage>
</organism>
<protein>
    <recommendedName>
        <fullName evidence="8">ABC transporter domain-containing protein</fullName>
    </recommendedName>
</protein>
<dbReference type="Pfam" id="PF00005">
    <property type="entry name" value="ABC_tran"/>
    <property type="match status" value="1"/>
</dbReference>
<evidence type="ECO:0000256" key="6">
    <source>
        <dbReference type="ARBA" id="ARBA00022840"/>
    </source>
</evidence>
<feature type="domain" description="ABC transporter" evidence="8">
    <location>
        <begin position="12"/>
        <end position="235"/>
    </location>
</feature>
<dbReference type="EMBL" id="LPXN01000120">
    <property type="protein sequence ID" value="KZD06783.1"/>
    <property type="molecule type" value="Genomic_DNA"/>
</dbReference>
<accession>A0A154W004</accession>
<dbReference type="SUPFAM" id="SSF52540">
    <property type="entry name" value="P-loop containing nucleoside triphosphate hydrolases"/>
    <property type="match status" value="1"/>
</dbReference>
<dbReference type="GO" id="GO:0005886">
    <property type="term" value="C:plasma membrane"/>
    <property type="evidence" value="ECO:0007669"/>
    <property type="project" value="UniProtKB-SubCell"/>
</dbReference>
<keyword evidence="5" id="KW-0547">Nucleotide-binding</keyword>
<dbReference type="Gene3D" id="3.40.50.300">
    <property type="entry name" value="P-loop containing nucleotide triphosphate hydrolases"/>
    <property type="match status" value="1"/>
</dbReference>
<comment type="similarity">
    <text evidence="2">Belongs to the ABC transporter superfamily.</text>
</comment>
<dbReference type="AlphaFoldDB" id="A0A154W004"/>
<evidence type="ECO:0000256" key="7">
    <source>
        <dbReference type="ARBA" id="ARBA00023136"/>
    </source>
</evidence>
<evidence type="ECO:0000313" key="10">
    <source>
        <dbReference type="Proteomes" id="UP000076400"/>
    </source>
</evidence>
<dbReference type="InterPro" id="IPR003593">
    <property type="entry name" value="AAA+_ATPase"/>
</dbReference>
<dbReference type="PROSITE" id="PS00211">
    <property type="entry name" value="ABC_TRANSPORTER_1"/>
    <property type="match status" value="1"/>
</dbReference>
<evidence type="ECO:0000256" key="5">
    <source>
        <dbReference type="ARBA" id="ARBA00022741"/>
    </source>
</evidence>
<dbReference type="InterPro" id="IPR017871">
    <property type="entry name" value="ABC_transporter-like_CS"/>
</dbReference>
<evidence type="ECO:0000256" key="2">
    <source>
        <dbReference type="ARBA" id="ARBA00005417"/>
    </source>
</evidence>
<keyword evidence="3" id="KW-0813">Transport</keyword>
<keyword evidence="7" id="KW-0472">Membrane</keyword>
<evidence type="ECO:0000256" key="3">
    <source>
        <dbReference type="ARBA" id="ARBA00022448"/>
    </source>
</evidence>
<evidence type="ECO:0000256" key="4">
    <source>
        <dbReference type="ARBA" id="ARBA00022475"/>
    </source>
</evidence>
<keyword evidence="4" id="KW-1003">Cell membrane</keyword>
<gene>
    <name evidence="9" type="ORF">AUP43_10620</name>
</gene>
<evidence type="ECO:0000259" key="8">
    <source>
        <dbReference type="PROSITE" id="PS50893"/>
    </source>
</evidence>
<dbReference type="InterPro" id="IPR050086">
    <property type="entry name" value="MetN_ABC_transporter-like"/>
</dbReference>
<dbReference type="InterPro" id="IPR003439">
    <property type="entry name" value="ABC_transporter-like_ATP-bd"/>
</dbReference>
<dbReference type="Proteomes" id="UP000076400">
    <property type="component" value="Unassembled WGS sequence"/>
</dbReference>
<dbReference type="RefSeq" id="WP_067557380.1">
    <property type="nucleotide sequence ID" value="NZ_LPXN01000120.1"/>
</dbReference>
<dbReference type="SMART" id="SM00382">
    <property type="entry name" value="AAA"/>
    <property type="match status" value="1"/>
</dbReference>
<dbReference type="STRING" id="580166.AUP43_10620"/>
<dbReference type="PANTHER" id="PTHR43166:SF9">
    <property type="entry name" value="GLUTAMATE_ASPARTATE IMPORT ATP-BINDING PROTEIN GLTL"/>
    <property type="match status" value="1"/>
</dbReference>
<dbReference type="OrthoDB" id="9804199at2"/>